<dbReference type="PATRIC" id="fig|111780.3.peg.882"/>
<dbReference type="eggNOG" id="ENOG5032RTM">
    <property type="taxonomic scope" value="Bacteria"/>
</dbReference>
<dbReference type="Gene3D" id="3.30.360.10">
    <property type="entry name" value="Dihydrodipicolinate Reductase, domain 2"/>
    <property type="match status" value="1"/>
</dbReference>
<reference evidence="2" key="1">
    <citation type="journal article" date="2013" name="Proc. Natl. Acad. Sci. U.S.A.">
        <title>Improving the coverage of the cyanobacterial phylum using diversity-driven genome sequencing.</title>
        <authorList>
            <person name="Shih P.M."/>
            <person name="Wu D."/>
            <person name="Latifi A."/>
            <person name="Axen S.D."/>
            <person name="Fewer D.P."/>
            <person name="Talla E."/>
            <person name="Calteau A."/>
            <person name="Cai F."/>
            <person name="Tandeau de Marsac N."/>
            <person name="Rippka R."/>
            <person name="Herdman M."/>
            <person name="Sivonen K."/>
            <person name="Coursin T."/>
            <person name="Laurent T."/>
            <person name="Goodwin L."/>
            <person name="Nolan M."/>
            <person name="Davenport K.W."/>
            <person name="Han C.S."/>
            <person name="Rubin E.M."/>
            <person name="Eisen J.A."/>
            <person name="Woyke T."/>
            <person name="Gugger M."/>
            <person name="Kerfeld C.A."/>
        </authorList>
    </citation>
    <scope>NUCLEOTIDE SEQUENCE [LARGE SCALE GENOMIC DNA]</scope>
    <source>
        <strain evidence="2">ATCC 29371 / PCC 7437</strain>
    </source>
</reference>
<dbReference type="OrthoDB" id="424950at2"/>
<evidence type="ECO:0008006" key="3">
    <source>
        <dbReference type="Google" id="ProtNLM"/>
    </source>
</evidence>
<dbReference type="SUPFAM" id="SSF160532">
    <property type="entry name" value="Ava3019-like"/>
    <property type="match status" value="1"/>
</dbReference>
<keyword evidence="2" id="KW-1185">Reference proteome</keyword>
<dbReference type="KEGG" id="scs:Sta7437_0849"/>
<evidence type="ECO:0000313" key="1">
    <source>
        <dbReference type="EMBL" id="AFZ34437.1"/>
    </source>
</evidence>
<dbReference type="InterPro" id="IPR014953">
    <property type="entry name" value="DUF1824"/>
</dbReference>
<dbReference type="EMBL" id="CP003653">
    <property type="protein sequence ID" value="AFZ34437.1"/>
    <property type="molecule type" value="Genomic_DNA"/>
</dbReference>
<dbReference type="STRING" id="111780.Sta7437_0849"/>
<name>K9XRY6_STAC7</name>
<dbReference type="RefSeq" id="WP_015192110.1">
    <property type="nucleotide sequence ID" value="NC_019748.1"/>
</dbReference>
<protein>
    <recommendedName>
        <fullName evidence="3">DUF1824 domain-containing protein</fullName>
    </recommendedName>
</protein>
<accession>K9XRY6</accession>
<dbReference type="Proteomes" id="UP000010473">
    <property type="component" value="Chromosome"/>
</dbReference>
<dbReference type="Pfam" id="PF08854">
    <property type="entry name" value="DUF1824"/>
    <property type="match status" value="1"/>
</dbReference>
<evidence type="ECO:0000313" key="2">
    <source>
        <dbReference type="Proteomes" id="UP000010473"/>
    </source>
</evidence>
<organism evidence="1 2">
    <name type="scientific">Stanieria cyanosphaera (strain ATCC 29371 / PCC 7437)</name>
    <dbReference type="NCBI Taxonomy" id="111780"/>
    <lineage>
        <taxon>Bacteria</taxon>
        <taxon>Bacillati</taxon>
        <taxon>Cyanobacteriota</taxon>
        <taxon>Cyanophyceae</taxon>
        <taxon>Pleurocapsales</taxon>
        <taxon>Dermocarpellaceae</taxon>
        <taxon>Stanieria</taxon>
    </lineage>
</organism>
<dbReference type="HOGENOM" id="CLU_144856_0_0_3"/>
<sequence>MSESISSQLTLDQAVKLLKRYSCLPSQTVESQEQNQQLRQALLLVTSESEWENLGICAENTSNAIATLRSYLQALGYNANLNFAEIPSLNESVYLKFNTQKMSYYVDRYTGEYRGVLISCQGEQENIIGTYGYFPLDLFG</sequence>
<gene>
    <name evidence="1" type="ordered locus">Sta7437_0849</name>
</gene>
<proteinExistence type="predicted"/>
<dbReference type="AlphaFoldDB" id="K9XRY6"/>